<organism evidence="1 2">
    <name type="scientific">Chitinophaga pinensis</name>
    <dbReference type="NCBI Taxonomy" id="79329"/>
    <lineage>
        <taxon>Bacteria</taxon>
        <taxon>Pseudomonadati</taxon>
        <taxon>Bacteroidota</taxon>
        <taxon>Chitinophagia</taxon>
        <taxon>Chitinophagales</taxon>
        <taxon>Chitinophagaceae</taxon>
        <taxon>Chitinophaga</taxon>
    </lineage>
</organism>
<evidence type="ECO:0000313" key="2">
    <source>
        <dbReference type="Proteomes" id="UP000318815"/>
    </source>
</evidence>
<protein>
    <submittedName>
        <fullName evidence="1">Uncharacterized protein</fullName>
    </submittedName>
</protein>
<sequence length="81" mass="9440">MANQQMRLDETPPSLAHFVSTIFSSFTDVVPDKDTLRKYYRSELNQNRYLCFSIYRPTNKIDTIHQRPSLLIGRDSTNQTG</sequence>
<name>A0A5C6LIU2_9BACT</name>
<reference evidence="1 2" key="1">
    <citation type="submission" date="2019-08" db="EMBL/GenBank/DDBJ databases">
        <title>Whole genome sequencing of chitin degrading bacteria Chitinophaga pinensis YS16.</title>
        <authorList>
            <person name="Singh R.P."/>
            <person name="Manchanda G."/>
            <person name="Maurya I.K."/>
            <person name="Joshi N.K."/>
            <person name="Srivastava A.K."/>
        </authorList>
    </citation>
    <scope>NUCLEOTIDE SEQUENCE [LARGE SCALE GENOMIC DNA]</scope>
    <source>
        <strain evidence="1 2">YS-16</strain>
    </source>
</reference>
<dbReference type="EMBL" id="VOHS01000060">
    <property type="protein sequence ID" value="TWV93027.1"/>
    <property type="molecule type" value="Genomic_DNA"/>
</dbReference>
<dbReference type="RefSeq" id="WP_146308102.1">
    <property type="nucleotide sequence ID" value="NZ_VOHS01000060.1"/>
</dbReference>
<dbReference type="Proteomes" id="UP000318815">
    <property type="component" value="Unassembled WGS sequence"/>
</dbReference>
<keyword evidence="2" id="KW-1185">Reference proteome</keyword>
<accession>A0A5C6LIU2</accession>
<dbReference type="AlphaFoldDB" id="A0A5C6LIU2"/>
<comment type="caution">
    <text evidence="1">The sequence shown here is derived from an EMBL/GenBank/DDBJ whole genome shotgun (WGS) entry which is preliminary data.</text>
</comment>
<proteinExistence type="predicted"/>
<evidence type="ECO:0000313" key="1">
    <source>
        <dbReference type="EMBL" id="TWV93027.1"/>
    </source>
</evidence>
<gene>
    <name evidence="1" type="ORF">FEF09_27680</name>
</gene>